<dbReference type="PROSITE" id="PS51257">
    <property type="entry name" value="PROKAR_LIPOPROTEIN"/>
    <property type="match status" value="1"/>
</dbReference>
<comment type="similarity">
    <text evidence="1">Belongs to the TolB family.</text>
</comment>
<protein>
    <submittedName>
        <fullName evidence="2">Tol biopolymer transporter periplasmic protein</fullName>
    </submittedName>
</protein>
<gene>
    <name evidence="2" type="ORF">VB854_12505</name>
</gene>
<accession>A0ABU5TYH0</accession>
<organism evidence="2 3">
    <name type="scientific">Limnoraphis robusta CCNP1315</name>
    <dbReference type="NCBI Taxonomy" id="3110306"/>
    <lineage>
        <taxon>Bacteria</taxon>
        <taxon>Bacillati</taxon>
        <taxon>Cyanobacteriota</taxon>
        <taxon>Cyanophyceae</taxon>
        <taxon>Oscillatoriophycideae</taxon>
        <taxon>Oscillatoriales</taxon>
        <taxon>Sirenicapillariaceae</taxon>
        <taxon>Limnoraphis</taxon>
    </lineage>
</organism>
<evidence type="ECO:0000313" key="2">
    <source>
        <dbReference type="EMBL" id="MEA5519765.1"/>
    </source>
</evidence>
<comment type="caution">
    <text evidence="2">The sequence shown here is derived from an EMBL/GenBank/DDBJ whole genome shotgun (WGS) entry which is preliminary data.</text>
</comment>
<evidence type="ECO:0000313" key="3">
    <source>
        <dbReference type="Proteomes" id="UP001301728"/>
    </source>
</evidence>
<dbReference type="PANTHER" id="PTHR36842:SF1">
    <property type="entry name" value="PROTEIN TOLB"/>
    <property type="match status" value="1"/>
</dbReference>
<proteinExistence type="inferred from homology"/>
<evidence type="ECO:0000256" key="1">
    <source>
        <dbReference type="ARBA" id="ARBA00009820"/>
    </source>
</evidence>
<dbReference type="InterPro" id="IPR011659">
    <property type="entry name" value="WD40"/>
</dbReference>
<dbReference type="SUPFAM" id="SSF82171">
    <property type="entry name" value="DPP6 N-terminal domain-like"/>
    <property type="match status" value="1"/>
</dbReference>
<dbReference type="InterPro" id="IPR011042">
    <property type="entry name" value="6-blade_b-propeller_TolB-like"/>
</dbReference>
<dbReference type="EMBL" id="JAYGHT010000069">
    <property type="protein sequence ID" value="MEA5519765.1"/>
    <property type="molecule type" value="Genomic_DNA"/>
</dbReference>
<keyword evidence="3" id="KW-1185">Reference proteome</keyword>
<dbReference type="PANTHER" id="PTHR36842">
    <property type="entry name" value="PROTEIN TOLB HOMOLOG"/>
    <property type="match status" value="1"/>
</dbReference>
<dbReference type="RefSeq" id="WP_323218022.1">
    <property type="nucleotide sequence ID" value="NZ_JAYGHT010000069.1"/>
</dbReference>
<reference evidence="2 3" key="1">
    <citation type="submission" date="2023-12" db="EMBL/GenBank/DDBJ databases">
        <title>Baltic Sea Cyanobacteria.</title>
        <authorList>
            <person name="Delbaje E."/>
            <person name="Fewer D.P."/>
            <person name="Shishido T.K."/>
        </authorList>
    </citation>
    <scope>NUCLEOTIDE SEQUENCE [LARGE SCALE GENOMIC DNA]</scope>
    <source>
        <strain evidence="2 3">CCNP 1315</strain>
    </source>
</reference>
<dbReference type="Proteomes" id="UP001301728">
    <property type="component" value="Unassembled WGS sequence"/>
</dbReference>
<dbReference type="Pfam" id="PF07676">
    <property type="entry name" value="PD40"/>
    <property type="match status" value="1"/>
</dbReference>
<sequence length="176" mass="19616">MKRCLHCVVIVLLAGFLLTGCIGSPHLVTYPVETSGMSLNSPAAEFDPQITDRYIVFASDRRGRQDIYLYDWQDQTLIDLPGLNSLDAIASDPAISADGQYIAFLGTRGKQSDVYLYNRETRQLRNLTQNLQAQVRHPTISGEGGIVAFESSVNGQWDILVYNRYGQPLNLPLVPR</sequence>
<name>A0ABU5TYH0_9CYAN</name>
<dbReference type="Gene3D" id="2.120.10.30">
    <property type="entry name" value="TolB, C-terminal domain"/>
    <property type="match status" value="1"/>
</dbReference>